<keyword evidence="9 12" id="KW-0472">Membrane</keyword>
<comment type="similarity">
    <text evidence="12">Belongs to the COX15/CtaA family. Type 2 subfamily.</text>
</comment>
<evidence type="ECO:0000256" key="4">
    <source>
        <dbReference type="ARBA" id="ARBA00022723"/>
    </source>
</evidence>
<comment type="subcellular location">
    <subcellularLocation>
        <location evidence="12">Cell membrane</location>
        <topology evidence="12">Multi-pass membrane protein</topology>
    </subcellularLocation>
    <subcellularLocation>
        <location evidence="2">Membrane</location>
        <topology evidence="2">Multi-pass membrane protein</topology>
    </subcellularLocation>
</comment>
<dbReference type="GO" id="GO:0006784">
    <property type="term" value="P:heme A biosynthetic process"/>
    <property type="evidence" value="ECO:0007669"/>
    <property type="project" value="UniProtKB-UniRule"/>
</dbReference>
<evidence type="ECO:0000256" key="7">
    <source>
        <dbReference type="ARBA" id="ARBA00023004"/>
    </source>
</evidence>
<protein>
    <recommendedName>
        <fullName evidence="12">Heme A synthase</fullName>
        <shortName evidence="12">HAS</shortName>
        <ecNumber evidence="12">1.17.99.9</ecNumber>
    </recommendedName>
    <alternativeName>
        <fullName evidence="12">Cytochrome aa3-controlling protein</fullName>
    </alternativeName>
</protein>
<dbReference type="RefSeq" id="WP_097152165.1">
    <property type="nucleotide sequence ID" value="NZ_OBEL01000001.1"/>
</dbReference>
<evidence type="ECO:0000256" key="9">
    <source>
        <dbReference type="ARBA" id="ARBA00023136"/>
    </source>
</evidence>
<dbReference type="GO" id="GO:0005886">
    <property type="term" value="C:plasma membrane"/>
    <property type="evidence" value="ECO:0007669"/>
    <property type="project" value="UniProtKB-SubCell"/>
</dbReference>
<keyword evidence="8 12" id="KW-0350">Heme biosynthesis</keyword>
<evidence type="ECO:0000256" key="10">
    <source>
        <dbReference type="ARBA" id="ARBA00044501"/>
    </source>
</evidence>
<reference evidence="13 14" key="1">
    <citation type="submission" date="2017-09" db="EMBL/GenBank/DDBJ databases">
        <authorList>
            <person name="Ehlers B."/>
            <person name="Leendertz F.H."/>
        </authorList>
    </citation>
    <scope>NUCLEOTIDE SEQUENCE [LARGE SCALE GENOMIC DNA]</scope>
    <source>
        <strain evidence="13 14">DSM 18289</strain>
    </source>
</reference>
<dbReference type="OrthoDB" id="9793156at2"/>
<keyword evidence="7 12" id="KW-0408">Iron</keyword>
<comment type="pathway">
    <text evidence="10 12">Porphyrin-containing compound metabolism; heme A biosynthesis; heme A from heme O: step 1/1.</text>
</comment>
<dbReference type="AlphaFoldDB" id="A0A285NCX0"/>
<feature type="transmembrane region" description="Helical" evidence="12">
    <location>
        <begin position="169"/>
        <end position="188"/>
    </location>
</feature>
<evidence type="ECO:0000256" key="12">
    <source>
        <dbReference type="HAMAP-Rule" id="MF_01665"/>
    </source>
</evidence>
<evidence type="ECO:0000256" key="11">
    <source>
        <dbReference type="ARBA" id="ARBA00048044"/>
    </source>
</evidence>
<keyword evidence="12" id="KW-1003">Cell membrane</keyword>
<accession>A0A285NCX0</accession>
<feature type="transmembrane region" description="Helical" evidence="12">
    <location>
        <begin position="25"/>
        <end position="44"/>
    </location>
</feature>
<evidence type="ECO:0000313" key="14">
    <source>
        <dbReference type="Proteomes" id="UP000219439"/>
    </source>
</evidence>
<evidence type="ECO:0000256" key="6">
    <source>
        <dbReference type="ARBA" id="ARBA00023002"/>
    </source>
</evidence>
<comment type="function">
    <text evidence="12">Catalyzes the conversion of heme O to heme A by two successive hydroxylations of the methyl group at C8. The first hydroxylation forms heme I, the second hydroxylation results in an unstable dihydroxymethyl group, which spontaneously dehydrates, resulting in the formyl group of heme A.</text>
</comment>
<comment type="subunit">
    <text evidence="12">Interacts with CtaB.</text>
</comment>
<dbReference type="PANTHER" id="PTHR23289:SF2">
    <property type="entry name" value="CYTOCHROME C OXIDASE ASSEMBLY PROTEIN COX15 HOMOLOG"/>
    <property type="match status" value="1"/>
</dbReference>
<feature type="binding site" description="axial binding residue" evidence="12">
    <location>
        <position position="273"/>
    </location>
    <ligand>
        <name>heme</name>
        <dbReference type="ChEBI" id="CHEBI:30413"/>
    </ligand>
    <ligandPart>
        <name>Fe</name>
        <dbReference type="ChEBI" id="CHEBI:18248"/>
    </ligandPart>
</feature>
<feature type="transmembrane region" description="Helical" evidence="12">
    <location>
        <begin position="304"/>
        <end position="326"/>
    </location>
</feature>
<evidence type="ECO:0000256" key="1">
    <source>
        <dbReference type="ARBA" id="ARBA00001970"/>
    </source>
</evidence>
<evidence type="ECO:0000256" key="3">
    <source>
        <dbReference type="ARBA" id="ARBA00022692"/>
    </source>
</evidence>
<dbReference type="InterPro" id="IPR003780">
    <property type="entry name" value="COX15/CtaA_fam"/>
</dbReference>
<keyword evidence="5 12" id="KW-1133">Transmembrane helix</keyword>
<evidence type="ECO:0000256" key="5">
    <source>
        <dbReference type="ARBA" id="ARBA00022989"/>
    </source>
</evidence>
<dbReference type="GO" id="GO:0046872">
    <property type="term" value="F:metal ion binding"/>
    <property type="evidence" value="ECO:0007669"/>
    <property type="project" value="UniProtKB-KW"/>
</dbReference>
<keyword evidence="14" id="KW-1185">Reference proteome</keyword>
<dbReference type="GO" id="GO:0120547">
    <property type="term" value="F:heme A synthase activity"/>
    <property type="evidence" value="ECO:0007669"/>
    <property type="project" value="UniProtKB-EC"/>
</dbReference>
<dbReference type="HAMAP" id="MF_01665">
    <property type="entry name" value="HemeA_synth_type2"/>
    <property type="match status" value="1"/>
</dbReference>
<evidence type="ECO:0000256" key="2">
    <source>
        <dbReference type="ARBA" id="ARBA00004141"/>
    </source>
</evidence>
<organism evidence="13 14">
    <name type="scientific">Cohaesibacter gelatinilyticus</name>
    <dbReference type="NCBI Taxonomy" id="372072"/>
    <lineage>
        <taxon>Bacteria</taxon>
        <taxon>Pseudomonadati</taxon>
        <taxon>Pseudomonadota</taxon>
        <taxon>Alphaproteobacteria</taxon>
        <taxon>Hyphomicrobiales</taxon>
        <taxon>Cohaesibacteraceae</taxon>
    </lineage>
</organism>
<dbReference type="EC" id="1.17.99.9" evidence="12"/>
<sequence length="357" mass="40651">MELTQEDRWLNVSKKAAASRKAVRIWLYLIAALVFLMVVVGGATRLTDSGLSITEWKPIHGAIPPMSSEAWAEEFEKYKQIPEYEQVNKGMNLEEFKFIFWWEWGHRQLGRFIGLAFFIPMLFFWLTGRLTDEIKPRVLVLFFLGGLQGAVGWWMVASGLSERVDVSQYRLASHLIMASLIFAALIWVARGYREKDEKPECVSADRHWWTMLLLWIFVMLQIFLGALVAGTHAGKTYNTWPLMDGSFIPDQLYDGSPAWLSAFEDHMTIQFNHRMLAYVILVIAALALLRLFKDSFANTLRPWTIALASLIVAQVLVGILTLLLVVPLSLALIHQVGAIIVLACATVMLRDLYDNRS</sequence>
<dbReference type="InterPro" id="IPR023754">
    <property type="entry name" value="HemeA_Synthase_type2"/>
</dbReference>
<feature type="transmembrane region" description="Helical" evidence="12">
    <location>
        <begin position="138"/>
        <end position="157"/>
    </location>
</feature>
<keyword evidence="4 12" id="KW-0479">Metal-binding</keyword>
<keyword evidence="6 12" id="KW-0560">Oxidoreductase</keyword>
<evidence type="ECO:0000313" key="13">
    <source>
        <dbReference type="EMBL" id="SNZ07374.1"/>
    </source>
</evidence>
<proteinExistence type="inferred from homology"/>
<comment type="cofactor">
    <cofactor evidence="1 12">
        <name>heme b</name>
        <dbReference type="ChEBI" id="CHEBI:60344"/>
    </cofactor>
</comment>
<keyword evidence="3 12" id="KW-0812">Transmembrane</keyword>
<dbReference type="EMBL" id="OBEL01000001">
    <property type="protein sequence ID" value="SNZ07374.1"/>
    <property type="molecule type" value="Genomic_DNA"/>
</dbReference>
<feature type="transmembrane region" description="Helical" evidence="12">
    <location>
        <begin position="109"/>
        <end position="126"/>
    </location>
</feature>
<dbReference type="Pfam" id="PF02628">
    <property type="entry name" value="COX15-CtaA"/>
    <property type="match status" value="1"/>
</dbReference>
<comment type="catalytic activity">
    <reaction evidence="11">
        <text>Fe(II)-heme o + 2 A + H2O = Fe(II)-heme a + 2 AH2</text>
        <dbReference type="Rhea" id="RHEA:63388"/>
        <dbReference type="ChEBI" id="CHEBI:13193"/>
        <dbReference type="ChEBI" id="CHEBI:15377"/>
        <dbReference type="ChEBI" id="CHEBI:17499"/>
        <dbReference type="ChEBI" id="CHEBI:60530"/>
        <dbReference type="ChEBI" id="CHEBI:61715"/>
        <dbReference type="EC" id="1.17.99.9"/>
    </reaction>
    <physiologicalReaction direction="left-to-right" evidence="11">
        <dbReference type="Rhea" id="RHEA:63389"/>
    </physiologicalReaction>
</comment>
<feature type="transmembrane region" description="Helical" evidence="12">
    <location>
        <begin position="332"/>
        <end position="353"/>
    </location>
</feature>
<gene>
    <name evidence="12" type="primary">ctaA</name>
    <name evidence="13" type="ORF">SAMN06265368_0893</name>
</gene>
<feature type="transmembrane region" description="Helical" evidence="12">
    <location>
        <begin position="275"/>
        <end position="292"/>
    </location>
</feature>
<feature type="transmembrane region" description="Helical" evidence="12">
    <location>
        <begin position="208"/>
        <end position="233"/>
    </location>
</feature>
<dbReference type="Proteomes" id="UP000219439">
    <property type="component" value="Unassembled WGS sequence"/>
</dbReference>
<evidence type="ECO:0000256" key="8">
    <source>
        <dbReference type="ARBA" id="ARBA00023133"/>
    </source>
</evidence>
<dbReference type="PANTHER" id="PTHR23289">
    <property type="entry name" value="CYTOCHROME C OXIDASE ASSEMBLY PROTEIN COX15"/>
    <property type="match status" value="1"/>
</dbReference>
<feature type="binding site" description="axial binding residue" evidence="12">
    <location>
        <position position="334"/>
    </location>
    <ligand>
        <name>heme</name>
        <dbReference type="ChEBI" id="CHEBI:30413"/>
    </ligand>
    <ligandPart>
        <name>Fe</name>
        <dbReference type="ChEBI" id="CHEBI:18248"/>
    </ligandPart>
</feature>
<name>A0A285NCX0_9HYPH</name>
<dbReference type="UniPathway" id="UPA00269">
    <property type="reaction ID" value="UER00713"/>
</dbReference>